<keyword evidence="2" id="KW-0235">DNA replication</keyword>
<name>A0AAE5TFK8_AVIPA</name>
<organism evidence="3 4">
    <name type="scientific">Avibacterium paragallinarum</name>
    <name type="common">Haemophilus gallinarum</name>
    <dbReference type="NCBI Taxonomy" id="728"/>
    <lineage>
        <taxon>Bacteria</taxon>
        <taxon>Pseudomonadati</taxon>
        <taxon>Pseudomonadota</taxon>
        <taxon>Gammaproteobacteria</taxon>
        <taxon>Pasteurellales</taxon>
        <taxon>Pasteurellaceae</taxon>
        <taxon>Avibacterium</taxon>
    </lineage>
</organism>
<dbReference type="Pfam" id="PF01446">
    <property type="entry name" value="Rep_1"/>
    <property type="match status" value="1"/>
</dbReference>
<dbReference type="EMBL" id="QJPJ01000044">
    <property type="protein sequence ID" value="PXZ37845.1"/>
    <property type="molecule type" value="Genomic_DNA"/>
</dbReference>
<dbReference type="InterPro" id="IPR000989">
    <property type="entry name" value="Rep"/>
</dbReference>
<gene>
    <name evidence="3" type="ORF">DM482_12495</name>
</gene>
<sequence length="244" mass="28575">MSKDKNQPVYLTDYSKDDAKWDHHKSSTDVISYYYASSAKHSKYSVRMDSCAELLRFQFIDNLATGETELKLNKAQFCRVRLCPVCQWRRSMAWRARLFQNLPLLFAEKPNLSFIFLTLTVKNCPITSLSDTLKWMNQAWNRLIGRKEVKKAVKGFIRATEVTKSGEQAHPHFHVILAVNKSYFTDRTYIKTAQWAELWQDCLQVDYLPLVDARKIRQKGDQIELKAVLETLKYTTKIEHLIED</sequence>
<dbReference type="RefSeq" id="WP_110503417.1">
    <property type="nucleotide sequence ID" value="NZ_QJPJ01000044.1"/>
</dbReference>
<proteinExistence type="inferred from homology"/>
<evidence type="ECO:0000256" key="2">
    <source>
        <dbReference type="ARBA" id="ARBA00022705"/>
    </source>
</evidence>
<comment type="caution">
    <text evidence="3">The sequence shown here is derived from an EMBL/GenBank/DDBJ whole genome shotgun (WGS) entry which is preliminary data.</text>
</comment>
<dbReference type="AlphaFoldDB" id="A0AAE5TFK8"/>
<comment type="similarity">
    <text evidence="1">Belongs to the Gram-positive plasmids replication protein type 1 family.</text>
</comment>
<evidence type="ECO:0000313" key="4">
    <source>
        <dbReference type="Proteomes" id="UP000247594"/>
    </source>
</evidence>
<evidence type="ECO:0000313" key="3">
    <source>
        <dbReference type="EMBL" id="PXZ37845.1"/>
    </source>
</evidence>
<accession>A0AAE5TFK8</accession>
<dbReference type="GO" id="GO:0003677">
    <property type="term" value="F:DNA binding"/>
    <property type="evidence" value="ECO:0007669"/>
    <property type="project" value="InterPro"/>
</dbReference>
<reference evidence="3 4" key="1">
    <citation type="submission" date="2018-06" db="EMBL/GenBank/DDBJ databases">
        <authorList>
            <person name="Teymurazov M."/>
            <person name="Kislichkina A."/>
            <person name="Abaymova A."/>
            <person name="Mukhina T."/>
            <person name="Mayskaya N."/>
            <person name="Svetoch E."/>
            <person name="Bogun A."/>
        </authorList>
    </citation>
    <scope>NUCLEOTIDE SEQUENCE [LARGE SCALE GENOMIC DNA]</scope>
    <source>
        <strain evidence="3 4">SCPM-O-B-8406</strain>
    </source>
</reference>
<dbReference type="Proteomes" id="UP000247594">
    <property type="component" value="Unassembled WGS sequence"/>
</dbReference>
<protein>
    <submittedName>
        <fullName evidence="3">Replication protein</fullName>
    </submittedName>
</protein>
<evidence type="ECO:0000256" key="1">
    <source>
        <dbReference type="ARBA" id="ARBA00008909"/>
    </source>
</evidence>
<dbReference type="GO" id="GO:0006260">
    <property type="term" value="P:DNA replication"/>
    <property type="evidence" value="ECO:0007669"/>
    <property type="project" value="UniProtKB-KW"/>
</dbReference>
<feature type="non-terminal residue" evidence="3">
    <location>
        <position position="244"/>
    </location>
</feature>